<dbReference type="eggNOG" id="COG1672">
    <property type="taxonomic scope" value="Bacteria"/>
</dbReference>
<gene>
    <name evidence="5" type="ORF">Cabys_2397</name>
    <name evidence="6" type="ORF">Calab_3471</name>
</gene>
<reference evidence="5 8" key="2">
    <citation type="submission" date="2016-11" db="EMBL/GenBank/DDBJ databases">
        <title>Genomic analysis of Caldithrix abyssi and proposal of a novel bacterial phylum Caldithrichaeota.</title>
        <authorList>
            <person name="Kublanov I."/>
            <person name="Sigalova O."/>
            <person name="Gavrilov S."/>
            <person name="Lebedinsky A."/>
            <person name="Ivanova N."/>
            <person name="Daum C."/>
            <person name="Reddy T."/>
            <person name="Klenk H.P."/>
            <person name="Goker M."/>
            <person name="Reva O."/>
            <person name="Miroshnichenko M."/>
            <person name="Kyprides N."/>
            <person name="Woyke T."/>
            <person name="Gelfand M."/>
        </authorList>
    </citation>
    <scope>NUCLEOTIDE SEQUENCE [LARGE SCALE GENOMIC DNA]</scope>
    <source>
        <strain evidence="5 8">LF13</strain>
    </source>
</reference>
<dbReference type="InterPro" id="IPR036388">
    <property type="entry name" value="WH-like_DNA-bd_sf"/>
</dbReference>
<evidence type="ECO:0000259" key="4">
    <source>
        <dbReference type="PROSITE" id="PS51755"/>
    </source>
</evidence>
<feature type="DNA-binding region" description="OmpR/PhoB-type" evidence="2">
    <location>
        <begin position="5"/>
        <end position="103"/>
    </location>
</feature>
<dbReference type="InterPro" id="IPR049052">
    <property type="entry name" value="nSTAND1"/>
</dbReference>
<proteinExistence type="predicted"/>
<dbReference type="GO" id="GO:0000160">
    <property type="term" value="P:phosphorelay signal transduction system"/>
    <property type="evidence" value="ECO:0007669"/>
    <property type="project" value="InterPro"/>
</dbReference>
<dbReference type="AlphaFoldDB" id="H1XWU4"/>
<evidence type="ECO:0000256" key="1">
    <source>
        <dbReference type="ARBA" id="ARBA00023125"/>
    </source>
</evidence>
<dbReference type="SUPFAM" id="SSF48371">
    <property type="entry name" value="ARM repeat"/>
    <property type="match status" value="1"/>
</dbReference>
<evidence type="ECO:0000313" key="7">
    <source>
        <dbReference type="Proteomes" id="UP000004671"/>
    </source>
</evidence>
<dbReference type="InterPro" id="IPR016032">
    <property type="entry name" value="Sig_transdc_resp-reg_C-effctor"/>
</dbReference>
<dbReference type="Gene3D" id="3.40.50.300">
    <property type="entry name" value="P-loop containing nucleotide triphosphate hydrolases"/>
    <property type="match status" value="1"/>
</dbReference>
<dbReference type="InterPro" id="IPR016024">
    <property type="entry name" value="ARM-type_fold"/>
</dbReference>
<dbReference type="SUPFAM" id="SSF46894">
    <property type="entry name" value="C-terminal effector domain of the bipartite response regulators"/>
    <property type="match status" value="1"/>
</dbReference>
<dbReference type="SUPFAM" id="SSF52540">
    <property type="entry name" value="P-loop containing nucleoside triphosphate hydrolases"/>
    <property type="match status" value="1"/>
</dbReference>
<dbReference type="Proteomes" id="UP000004671">
    <property type="component" value="Chromosome"/>
</dbReference>
<dbReference type="Pfam" id="PF20703">
    <property type="entry name" value="nSTAND1"/>
    <property type="match status" value="1"/>
</dbReference>
<dbReference type="InterPro" id="IPR027417">
    <property type="entry name" value="P-loop_NTPase"/>
</dbReference>
<organism evidence="6 7">
    <name type="scientific">Caldithrix abyssi DSM 13497</name>
    <dbReference type="NCBI Taxonomy" id="880073"/>
    <lineage>
        <taxon>Bacteria</taxon>
        <taxon>Pseudomonadati</taxon>
        <taxon>Calditrichota</taxon>
        <taxon>Calditrichia</taxon>
        <taxon>Calditrichales</taxon>
        <taxon>Calditrichaceae</taxon>
        <taxon>Caldithrix</taxon>
    </lineage>
</organism>
<dbReference type="PANTHER" id="PTHR47691:SF3">
    <property type="entry name" value="HTH-TYPE TRANSCRIPTIONAL REGULATOR RV0890C-RELATED"/>
    <property type="match status" value="1"/>
</dbReference>
<feature type="transmembrane region" description="Helical" evidence="3">
    <location>
        <begin position="788"/>
        <end position="811"/>
    </location>
</feature>
<evidence type="ECO:0000313" key="6">
    <source>
        <dbReference type="EMBL" id="EHO43070.1"/>
    </source>
</evidence>
<dbReference type="eggNOG" id="COG3710">
    <property type="taxonomic scope" value="Bacteria"/>
</dbReference>
<sequence length="911" mass="103385">MNNTISGFRFGEFELDLKNRQLKKNNREIPLNSKYFDVLVLLVENQQQLTTKERIFDTVWKDTIVTESALSQCIKDIRKSLGDSAHHPTYIKTIAKHGYMFIADVEPVLSERFRKAEKAESFTRPYKFLDYFKEEDQHLFFGREKEIDLLFSKILAHRSFILYGKSGVGKSSLIRAGLAPAFKNSGFPTFVIRSFHDPADQLLQSFNNLTGETNESLQQIDWQTLLTKIKHRLKKSFIIFFFDQFEDFFLLLKEKDRQALVDVFSKMLNDEQINIRLVFVLREDLLAEMSYFKPLLPEIFHHEYRLLKLGREQAVKAILEPARAVGCPFDPELAKRILKDLANGDQPIDPPQLQIVCDALYDARDAQHGITLQKYEAMGGAAQILENYMTRVLHRFDGAKLHLAREILKLLISFNGQRLVVPVEQIVSRFASSDHPAQEIHALINELSDARLIRIGRQEGKNWVELSHDFLLPQIKKWISDEEKGLYQARSILERGLEAHRHHGLLLDEDAIQIVLPFERHLRMTPEEASFLARSLLYRKYVLPDWLKNQVPDLANLLIESLNDDDPAVRIVAAESSLHIHHPQLEHALFKLALWDKDLNVRKTASIVYLKNYGRQGQNKLARGKNDKKAGLVRRAISLAFARDFDIHLVYLRKLPLMVILLVVTGLIWVRLYRNRKQISKKISGATFGATMSGLLVGSLLTLMLALLKHHHSFEAITYLLVLISLGGMASFFAGLGISSGIATMRYVTYRHSLWWMVVGGTLGGLLIGGMINLIGVDILRTLFGQELINITGALEGTILGFCLSLALTISEIFYPKHRMAKILTAALFSTIGAITLSLFEGNLFSGSIAAISRSFSKSQINLEPLASLLGEVHFGLISRLVLSSIEGFLFGGLFTAGMEIFGNKHKETLL</sequence>
<feature type="transmembrane region" description="Helical" evidence="3">
    <location>
        <begin position="719"/>
        <end position="742"/>
    </location>
</feature>
<dbReference type="Gene3D" id="1.10.10.10">
    <property type="entry name" value="Winged helix-like DNA-binding domain superfamily/Winged helix DNA-binding domain"/>
    <property type="match status" value="1"/>
</dbReference>
<dbReference type="EMBL" id="CP018099">
    <property type="protein sequence ID" value="APF19146.1"/>
    <property type="molecule type" value="Genomic_DNA"/>
</dbReference>
<feature type="domain" description="OmpR/PhoB-type" evidence="4">
    <location>
        <begin position="5"/>
        <end position="103"/>
    </location>
</feature>
<keyword evidence="3" id="KW-1133">Transmembrane helix</keyword>
<evidence type="ECO:0000256" key="2">
    <source>
        <dbReference type="PROSITE-ProRule" id="PRU01091"/>
    </source>
</evidence>
<dbReference type="PANTHER" id="PTHR47691">
    <property type="entry name" value="REGULATOR-RELATED"/>
    <property type="match status" value="1"/>
</dbReference>
<dbReference type="EMBL" id="CM001402">
    <property type="protein sequence ID" value="EHO43070.1"/>
    <property type="molecule type" value="Genomic_DNA"/>
</dbReference>
<dbReference type="Proteomes" id="UP000183868">
    <property type="component" value="Chromosome"/>
</dbReference>
<evidence type="ECO:0000313" key="5">
    <source>
        <dbReference type="EMBL" id="APF19146.1"/>
    </source>
</evidence>
<feature type="transmembrane region" description="Helical" evidence="3">
    <location>
        <begin position="655"/>
        <end position="673"/>
    </location>
</feature>
<keyword evidence="1 2" id="KW-0238">DNA-binding</keyword>
<evidence type="ECO:0000313" key="8">
    <source>
        <dbReference type="Proteomes" id="UP000183868"/>
    </source>
</evidence>
<dbReference type="STRING" id="880073.Cabys_2397"/>
<dbReference type="CDD" id="cd00383">
    <property type="entry name" value="trans_reg_C"/>
    <property type="match status" value="1"/>
</dbReference>
<protein>
    <submittedName>
        <fullName evidence="5">DNA-binding winged helix-turn-helix (WHTH) domain-containing protein</fullName>
    </submittedName>
    <submittedName>
        <fullName evidence="6">Transcriptional regulator, CadC</fullName>
    </submittedName>
</protein>
<dbReference type="Pfam" id="PF00486">
    <property type="entry name" value="Trans_reg_C"/>
    <property type="match status" value="1"/>
</dbReference>
<evidence type="ECO:0000256" key="3">
    <source>
        <dbReference type="SAM" id="Phobius"/>
    </source>
</evidence>
<dbReference type="InterPro" id="IPR001867">
    <property type="entry name" value="OmpR/PhoB-type_DNA-bd"/>
</dbReference>
<keyword evidence="3" id="KW-0472">Membrane</keyword>
<feature type="transmembrane region" description="Helical" evidence="3">
    <location>
        <begin position="877"/>
        <end position="897"/>
    </location>
</feature>
<dbReference type="RefSeq" id="WP_006930540.1">
    <property type="nucleotide sequence ID" value="NZ_CM001402.1"/>
</dbReference>
<dbReference type="GO" id="GO:0006355">
    <property type="term" value="P:regulation of DNA-templated transcription"/>
    <property type="evidence" value="ECO:0007669"/>
    <property type="project" value="InterPro"/>
</dbReference>
<dbReference type="GO" id="GO:0003677">
    <property type="term" value="F:DNA binding"/>
    <property type="evidence" value="ECO:0007669"/>
    <property type="project" value="UniProtKB-UniRule"/>
</dbReference>
<feature type="transmembrane region" description="Helical" evidence="3">
    <location>
        <begin position="754"/>
        <end position="776"/>
    </location>
</feature>
<feature type="transmembrane region" description="Helical" evidence="3">
    <location>
        <begin position="823"/>
        <end position="840"/>
    </location>
</feature>
<dbReference type="HOGENOM" id="CLU_319045_0_0_0"/>
<accession>H1XWU4</accession>
<name>H1XWU4_CALAY</name>
<dbReference type="OrthoDB" id="4473689at2"/>
<dbReference type="SMART" id="SM00862">
    <property type="entry name" value="Trans_reg_C"/>
    <property type="match status" value="1"/>
</dbReference>
<dbReference type="PaxDb" id="880073-Calab_3471"/>
<dbReference type="PROSITE" id="PS51755">
    <property type="entry name" value="OMPR_PHOB"/>
    <property type="match status" value="1"/>
</dbReference>
<reference evidence="6 7" key="1">
    <citation type="submission" date="2011-09" db="EMBL/GenBank/DDBJ databases">
        <title>The permanent draft genome of Caldithrix abyssi DSM 13497.</title>
        <authorList>
            <consortium name="US DOE Joint Genome Institute (JGI-PGF)"/>
            <person name="Lucas S."/>
            <person name="Han J."/>
            <person name="Lapidus A."/>
            <person name="Bruce D."/>
            <person name="Goodwin L."/>
            <person name="Pitluck S."/>
            <person name="Peters L."/>
            <person name="Kyrpides N."/>
            <person name="Mavromatis K."/>
            <person name="Ivanova N."/>
            <person name="Mikhailova N."/>
            <person name="Chertkov O."/>
            <person name="Detter J.C."/>
            <person name="Tapia R."/>
            <person name="Han C."/>
            <person name="Land M."/>
            <person name="Hauser L."/>
            <person name="Markowitz V."/>
            <person name="Cheng J.-F."/>
            <person name="Hugenholtz P."/>
            <person name="Woyke T."/>
            <person name="Wu D."/>
            <person name="Spring S."/>
            <person name="Brambilla E."/>
            <person name="Klenk H.-P."/>
            <person name="Eisen J.A."/>
        </authorList>
    </citation>
    <scope>NUCLEOTIDE SEQUENCE [LARGE SCALE GENOMIC DNA]</scope>
    <source>
        <strain evidence="6 7">DSM 13497</strain>
    </source>
</reference>
<keyword evidence="3" id="KW-0812">Transmembrane</keyword>
<feature type="transmembrane region" description="Helical" evidence="3">
    <location>
        <begin position="685"/>
        <end position="707"/>
    </location>
</feature>
<dbReference type="KEGG" id="caby:Cabys_2397"/>
<dbReference type="InParanoid" id="H1XWU4"/>
<keyword evidence="7" id="KW-1185">Reference proteome</keyword>